<name>A0A382GLL5_9ZZZZ</name>
<dbReference type="InterPro" id="IPR002792">
    <property type="entry name" value="TRAM_dom"/>
</dbReference>
<dbReference type="FunFam" id="3.80.30.20:FF:000001">
    <property type="entry name" value="tRNA-2-methylthio-N(6)-dimethylallyladenosine synthase 2"/>
    <property type="match status" value="1"/>
</dbReference>
<comment type="cofactor">
    <cofactor evidence="1">
        <name>[4Fe-4S] cluster</name>
        <dbReference type="ChEBI" id="CHEBI:49883"/>
    </cofactor>
</comment>
<reference evidence="9" key="1">
    <citation type="submission" date="2018-05" db="EMBL/GenBank/DDBJ databases">
        <authorList>
            <person name="Lanie J.A."/>
            <person name="Ng W.-L."/>
            <person name="Kazmierczak K.M."/>
            <person name="Andrzejewski T.M."/>
            <person name="Davidsen T.M."/>
            <person name="Wayne K.J."/>
            <person name="Tettelin H."/>
            <person name="Glass J.I."/>
            <person name="Rusch D."/>
            <person name="Podicherti R."/>
            <person name="Tsui H.-C.T."/>
            <person name="Winkler M.E."/>
        </authorList>
    </citation>
    <scope>NUCLEOTIDE SEQUENCE</scope>
</reference>
<keyword evidence="4" id="KW-0479">Metal-binding</keyword>
<gene>
    <name evidence="9" type="ORF">METZ01_LOCUS228900</name>
</gene>
<dbReference type="AlphaFoldDB" id="A0A382GLL5"/>
<feature type="non-terminal residue" evidence="9">
    <location>
        <position position="1"/>
    </location>
</feature>
<protein>
    <submittedName>
        <fullName evidence="9">Uncharacterized protein</fullName>
    </submittedName>
</protein>
<dbReference type="InterPro" id="IPR023404">
    <property type="entry name" value="rSAM_horseshoe"/>
</dbReference>
<evidence type="ECO:0000256" key="4">
    <source>
        <dbReference type="ARBA" id="ARBA00022723"/>
    </source>
</evidence>
<evidence type="ECO:0000259" key="8">
    <source>
        <dbReference type="PROSITE" id="PS51918"/>
    </source>
</evidence>
<keyword evidence="5" id="KW-0408">Iron</keyword>
<dbReference type="PANTHER" id="PTHR43020:SF2">
    <property type="entry name" value="MITOCHONDRIAL TRNA METHYLTHIOTRANSFERASE CDK5RAP1"/>
    <property type="match status" value="1"/>
</dbReference>
<organism evidence="9">
    <name type="scientific">marine metagenome</name>
    <dbReference type="NCBI Taxonomy" id="408172"/>
    <lineage>
        <taxon>unclassified sequences</taxon>
        <taxon>metagenomes</taxon>
        <taxon>ecological metagenomes</taxon>
    </lineage>
</organism>
<dbReference type="Gene3D" id="3.80.30.20">
    <property type="entry name" value="tm_1862 like domain"/>
    <property type="match status" value="1"/>
</dbReference>
<evidence type="ECO:0000313" key="9">
    <source>
        <dbReference type="EMBL" id="SVB76046.1"/>
    </source>
</evidence>
<evidence type="ECO:0000259" key="7">
    <source>
        <dbReference type="PROSITE" id="PS50926"/>
    </source>
</evidence>
<dbReference type="InterPro" id="IPR006638">
    <property type="entry name" value="Elp3/MiaA/NifB-like_rSAM"/>
</dbReference>
<dbReference type="GO" id="GO:0005829">
    <property type="term" value="C:cytosol"/>
    <property type="evidence" value="ECO:0007669"/>
    <property type="project" value="TreeGrafter"/>
</dbReference>
<dbReference type="GO" id="GO:0046872">
    <property type="term" value="F:metal ion binding"/>
    <property type="evidence" value="ECO:0007669"/>
    <property type="project" value="UniProtKB-KW"/>
</dbReference>
<dbReference type="GO" id="GO:0035597">
    <property type="term" value="F:tRNA-2-methylthio-N(6)-dimethylallyladenosine(37) synthase activity"/>
    <property type="evidence" value="ECO:0007669"/>
    <property type="project" value="TreeGrafter"/>
</dbReference>
<keyword evidence="2" id="KW-0004">4Fe-4S</keyword>
<dbReference type="PROSITE" id="PS51918">
    <property type="entry name" value="RADICAL_SAM"/>
    <property type="match status" value="1"/>
</dbReference>
<dbReference type="PROSITE" id="PS50926">
    <property type="entry name" value="TRAM"/>
    <property type="match status" value="1"/>
</dbReference>
<dbReference type="SUPFAM" id="SSF102114">
    <property type="entry name" value="Radical SAM enzymes"/>
    <property type="match status" value="1"/>
</dbReference>
<dbReference type="Pfam" id="PF01938">
    <property type="entry name" value="TRAM"/>
    <property type="match status" value="1"/>
</dbReference>
<feature type="domain" description="TRAM" evidence="7">
    <location>
        <begin position="211"/>
        <end position="276"/>
    </location>
</feature>
<dbReference type="InterPro" id="IPR007197">
    <property type="entry name" value="rSAM"/>
</dbReference>
<sequence length="295" mass="33598">PFTRGREKSREVDEIQQEVQFLVSKGAREVILLGQNVNAYGKRGLKKPVPFHELLYKIASVPGLERLRFTTSHPMDFTKECILAYQEIDILANHLHLPVQSGNNRILKEMRRMHTVEEYISIVEELKAMVPDLEISTDIIVGYPGESDSEFEDTLNLMEKVKFSSSYMFVYSSRPGTPAQNFPDSVPQSVKSERLQRTIALQNRLTHEEGKKFIGTEVEVLVESESFKSYIDFRGRNAQYWSVNFTGDKRLIAPGDMVKVVVEEATGHVLKGRGVVQEQNDKPMIMESENSLSTI</sequence>
<dbReference type="GO" id="GO:0051539">
    <property type="term" value="F:4 iron, 4 sulfur cluster binding"/>
    <property type="evidence" value="ECO:0007669"/>
    <property type="project" value="UniProtKB-KW"/>
</dbReference>
<dbReference type="InterPro" id="IPR058240">
    <property type="entry name" value="rSAM_sf"/>
</dbReference>
<evidence type="ECO:0000256" key="5">
    <source>
        <dbReference type="ARBA" id="ARBA00023004"/>
    </source>
</evidence>
<keyword evidence="6" id="KW-0411">Iron-sulfur</keyword>
<proteinExistence type="predicted"/>
<evidence type="ECO:0000256" key="6">
    <source>
        <dbReference type="ARBA" id="ARBA00023014"/>
    </source>
</evidence>
<dbReference type="NCBIfam" id="TIGR00089">
    <property type="entry name" value="MiaB/RimO family radical SAM methylthiotransferase"/>
    <property type="match status" value="1"/>
</dbReference>
<feature type="domain" description="Radical SAM core" evidence="8">
    <location>
        <begin position="1"/>
        <end position="208"/>
    </location>
</feature>
<dbReference type="Pfam" id="PF04055">
    <property type="entry name" value="Radical_SAM"/>
    <property type="match status" value="1"/>
</dbReference>
<keyword evidence="3" id="KW-0949">S-adenosyl-L-methionine</keyword>
<dbReference type="EMBL" id="UINC01056246">
    <property type="protein sequence ID" value="SVB76046.1"/>
    <property type="molecule type" value="Genomic_DNA"/>
</dbReference>
<dbReference type="PANTHER" id="PTHR43020">
    <property type="entry name" value="CDK5 REGULATORY SUBUNIT-ASSOCIATED PROTEIN 1"/>
    <property type="match status" value="1"/>
</dbReference>
<evidence type="ECO:0000256" key="2">
    <source>
        <dbReference type="ARBA" id="ARBA00022485"/>
    </source>
</evidence>
<dbReference type="SMART" id="SM00729">
    <property type="entry name" value="Elp3"/>
    <property type="match status" value="1"/>
</dbReference>
<dbReference type="InterPro" id="IPR005839">
    <property type="entry name" value="Methylthiotransferase"/>
</dbReference>
<accession>A0A382GLL5</accession>
<evidence type="ECO:0000256" key="3">
    <source>
        <dbReference type="ARBA" id="ARBA00022691"/>
    </source>
</evidence>
<evidence type="ECO:0000256" key="1">
    <source>
        <dbReference type="ARBA" id="ARBA00001966"/>
    </source>
</evidence>